<organism evidence="1 2">
    <name type="scientific">Polystyrenella longa</name>
    <dbReference type="NCBI Taxonomy" id="2528007"/>
    <lineage>
        <taxon>Bacteria</taxon>
        <taxon>Pseudomonadati</taxon>
        <taxon>Planctomycetota</taxon>
        <taxon>Planctomycetia</taxon>
        <taxon>Planctomycetales</taxon>
        <taxon>Planctomycetaceae</taxon>
        <taxon>Polystyrenella</taxon>
    </lineage>
</organism>
<name>A0A518CHR4_9PLAN</name>
<proteinExistence type="predicted"/>
<dbReference type="KEGG" id="plon:Pla110_04740"/>
<dbReference type="Proteomes" id="UP000317178">
    <property type="component" value="Chromosome"/>
</dbReference>
<accession>A0A518CHR4</accession>
<protein>
    <submittedName>
        <fullName evidence="1">Uncharacterized protein</fullName>
    </submittedName>
</protein>
<evidence type="ECO:0000313" key="1">
    <source>
        <dbReference type="EMBL" id="QDU78770.1"/>
    </source>
</evidence>
<gene>
    <name evidence="1" type="ORF">Pla110_04740</name>
</gene>
<dbReference type="OrthoDB" id="287432at2"/>
<dbReference type="AlphaFoldDB" id="A0A518CHR4"/>
<dbReference type="EMBL" id="CP036281">
    <property type="protein sequence ID" value="QDU78770.1"/>
    <property type="molecule type" value="Genomic_DNA"/>
</dbReference>
<keyword evidence="2" id="KW-1185">Reference proteome</keyword>
<reference evidence="1 2" key="1">
    <citation type="submission" date="2019-02" db="EMBL/GenBank/DDBJ databases">
        <title>Deep-cultivation of Planctomycetes and their phenomic and genomic characterization uncovers novel biology.</title>
        <authorList>
            <person name="Wiegand S."/>
            <person name="Jogler M."/>
            <person name="Boedeker C."/>
            <person name="Pinto D."/>
            <person name="Vollmers J."/>
            <person name="Rivas-Marin E."/>
            <person name="Kohn T."/>
            <person name="Peeters S.H."/>
            <person name="Heuer A."/>
            <person name="Rast P."/>
            <person name="Oberbeckmann S."/>
            <person name="Bunk B."/>
            <person name="Jeske O."/>
            <person name="Meyerdierks A."/>
            <person name="Storesund J.E."/>
            <person name="Kallscheuer N."/>
            <person name="Luecker S."/>
            <person name="Lage O.M."/>
            <person name="Pohl T."/>
            <person name="Merkel B.J."/>
            <person name="Hornburger P."/>
            <person name="Mueller R.-W."/>
            <person name="Bruemmer F."/>
            <person name="Labrenz M."/>
            <person name="Spormann A.M."/>
            <person name="Op den Camp H."/>
            <person name="Overmann J."/>
            <person name="Amann R."/>
            <person name="Jetten M.S.M."/>
            <person name="Mascher T."/>
            <person name="Medema M.H."/>
            <person name="Devos D.P."/>
            <person name="Kaster A.-K."/>
            <person name="Ovreas L."/>
            <person name="Rohde M."/>
            <person name="Galperin M.Y."/>
            <person name="Jogler C."/>
        </authorList>
    </citation>
    <scope>NUCLEOTIDE SEQUENCE [LARGE SCALE GENOMIC DNA]</scope>
    <source>
        <strain evidence="1 2">Pla110</strain>
    </source>
</reference>
<evidence type="ECO:0000313" key="2">
    <source>
        <dbReference type="Proteomes" id="UP000317178"/>
    </source>
</evidence>
<sequence>MTHPLTAPQILDREFLEIRAKMLELAASFDRLDRATGTVAGDSRESLIQEGLKLLQQDVPNRAEQLQLLFSREFDDHWRTNFGL</sequence>
<dbReference type="RefSeq" id="WP_144992785.1">
    <property type="nucleotide sequence ID" value="NZ_CP036281.1"/>
</dbReference>